<gene>
    <name evidence="1" type="ORF">M514_24951</name>
</gene>
<dbReference type="AlphaFoldDB" id="A0A085N0B5"/>
<protein>
    <submittedName>
        <fullName evidence="1">Uncharacterized protein</fullName>
    </submittedName>
</protein>
<accession>A0A085N0B5</accession>
<organism evidence="1">
    <name type="scientific">Trichuris suis</name>
    <name type="common">pig whipworm</name>
    <dbReference type="NCBI Taxonomy" id="68888"/>
    <lineage>
        <taxon>Eukaryota</taxon>
        <taxon>Metazoa</taxon>
        <taxon>Ecdysozoa</taxon>
        <taxon>Nematoda</taxon>
        <taxon>Enoplea</taxon>
        <taxon>Dorylaimia</taxon>
        <taxon>Trichinellida</taxon>
        <taxon>Trichuridae</taxon>
        <taxon>Trichuris</taxon>
    </lineage>
</organism>
<dbReference type="Proteomes" id="UP000030758">
    <property type="component" value="Unassembled WGS sequence"/>
</dbReference>
<evidence type="ECO:0000313" key="1">
    <source>
        <dbReference type="EMBL" id="KFD62911.1"/>
    </source>
</evidence>
<sequence length="163" mass="18497">MDEAIKASAIVEHASRCDGQLYPKIIANEPRHNVVINRDKGTEVSDTWTNLIMRNRSSFCDRNMAAKLVVLEKQAWKPIALERRLAASAMPVYQRSDNPQDASADCICCTSNTGDYRPERVSWLVDFRNSSLEMALALSTIPLKTPLITDQGWCEEKYRYLSE</sequence>
<name>A0A085N0B5_9BILA</name>
<proteinExistence type="predicted"/>
<dbReference type="EMBL" id="KL367585">
    <property type="protein sequence ID" value="KFD62911.1"/>
    <property type="molecule type" value="Genomic_DNA"/>
</dbReference>
<reference evidence="1" key="1">
    <citation type="journal article" date="2014" name="Nat. Genet.">
        <title>Genome and transcriptome of the porcine whipworm Trichuris suis.</title>
        <authorList>
            <person name="Jex A.R."/>
            <person name="Nejsum P."/>
            <person name="Schwarz E.M."/>
            <person name="Hu L."/>
            <person name="Young N.D."/>
            <person name="Hall R.S."/>
            <person name="Korhonen P.K."/>
            <person name="Liao S."/>
            <person name="Thamsborg S."/>
            <person name="Xia J."/>
            <person name="Xu P."/>
            <person name="Wang S."/>
            <person name="Scheerlinck J.P."/>
            <person name="Hofmann A."/>
            <person name="Sternberg P.W."/>
            <person name="Wang J."/>
            <person name="Gasser R.B."/>
        </authorList>
    </citation>
    <scope>NUCLEOTIDE SEQUENCE [LARGE SCALE GENOMIC DNA]</scope>
    <source>
        <strain evidence="1">DCEP-RM93F</strain>
    </source>
</reference>